<dbReference type="PANTHER" id="PTHR43332">
    <property type="entry name" value="INNER MEMBRANE TRANSPORT PERMEASE YADH-RELATED"/>
    <property type="match status" value="1"/>
</dbReference>
<dbReference type="InterPro" id="IPR013525">
    <property type="entry name" value="ABC2_TM"/>
</dbReference>
<feature type="transmembrane region" description="Helical" evidence="6">
    <location>
        <begin position="230"/>
        <end position="250"/>
    </location>
</feature>
<feature type="transmembrane region" description="Helical" evidence="6">
    <location>
        <begin position="106"/>
        <end position="133"/>
    </location>
</feature>
<feature type="transmembrane region" description="Helical" evidence="6">
    <location>
        <begin position="172"/>
        <end position="193"/>
    </location>
</feature>
<dbReference type="PANTHER" id="PTHR43332:SF2">
    <property type="entry name" value="INNER MEMBRANE TRANSPORT PERMEASE YADH"/>
    <property type="match status" value="1"/>
</dbReference>
<keyword evidence="5 6" id="KW-0472">Membrane</keyword>
<evidence type="ECO:0000313" key="9">
    <source>
        <dbReference type="Proteomes" id="UP000306317"/>
    </source>
</evidence>
<evidence type="ECO:0000256" key="3">
    <source>
        <dbReference type="ARBA" id="ARBA00022692"/>
    </source>
</evidence>
<dbReference type="AlphaFoldDB" id="A0A4S3KID0"/>
<feature type="transmembrane region" description="Helical" evidence="6">
    <location>
        <begin position="145"/>
        <end position="166"/>
    </location>
</feature>
<dbReference type="PROSITE" id="PS51012">
    <property type="entry name" value="ABC_TM2"/>
    <property type="match status" value="1"/>
</dbReference>
<dbReference type="InterPro" id="IPR052522">
    <property type="entry name" value="ABC-2_transport_permease"/>
</dbReference>
<comment type="caution">
    <text evidence="8">The sequence shown here is derived from an EMBL/GenBank/DDBJ whole genome shotgun (WGS) entry which is preliminary data.</text>
</comment>
<protein>
    <recommendedName>
        <fullName evidence="6">Transport permease protein</fullName>
    </recommendedName>
</protein>
<accession>A0A4S3KID0</accession>
<dbReference type="EMBL" id="MWIO01000016">
    <property type="protein sequence ID" value="THD08379.1"/>
    <property type="molecule type" value="Genomic_DNA"/>
</dbReference>
<dbReference type="PRINTS" id="PR00164">
    <property type="entry name" value="ABC2TRNSPORT"/>
</dbReference>
<organism evidence="8 9">
    <name type="scientific">Rhodanobacter lindaniclasticus</name>
    <dbReference type="NCBI Taxonomy" id="75310"/>
    <lineage>
        <taxon>Bacteria</taxon>
        <taxon>Pseudomonadati</taxon>
        <taxon>Pseudomonadota</taxon>
        <taxon>Gammaproteobacteria</taxon>
        <taxon>Lysobacterales</taxon>
        <taxon>Rhodanobacteraceae</taxon>
        <taxon>Rhodanobacter</taxon>
    </lineage>
</organism>
<name>A0A4S3KID0_9GAMM</name>
<evidence type="ECO:0000259" key="7">
    <source>
        <dbReference type="PROSITE" id="PS51012"/>
    </source>
</evidence>
<evidence type="ECO:0000256" key="1">
    <source>
        <dbReference type="ARBA" id="ARBA00004141"/>
    </source>
</evidence>
<dbReference type="GO" id="GO:0140359">
    <property type="term" value="F:ABC-type transporter activity"/>
    <property type="evidence" value="ECO:0007669"/>
    <property type="project" value="InterPro"/>
</dbReference>
<reference evidence="8 9" key="1">
    <citation type="submission" date="2017-02" db="EMBL/GenBank/DDBJ databases">
        <title>Whole genome sequencing of Rhodanobacter lindaniclasticus DSM 17932.</title>
        <authorList>
            <person name="Kumar S."/>
            <person name="Patil P."/>
            <person name="Patil P.B."/>
        </authorList>
    </citation>
    <scope>NUCLEOTIDE SEQUENCE [LARGE SCALE GENOMIC DNA]</scope>
    <source>
        <strain evidence="8 9">DSM 17932</strain>
    </source>
</reference>
<dbReference type="InterPro" id="IPR047817">
    <property type="entry name" value="ABC2_TM_bact-type"/>
</dbReference>
<dbReference type="Proteomes" id="UP000306317">
    <property type="component" value="Unassembled WGS sequence"/>
</dbReference>
<keyword evidence="6" id="KW-1003">Cell membrane</keyword>
<keyword evidence="3 6" id="KW-0812">Transmembrane</keyword>
<keyword evidence="9" id="KW-1185">Reference proteome</keyword>
<evidence type="ECO:0000256" key="6">
    <source>
        <dbReference type="RuleBase" id="RU361157"/>
    </source>
</evidence>
<feature type="domain" description="ABC transmembrane type-2" evidence="7">
    <location>
        <begin position="23"/>
        <end position="253"/>
    </location>
</feature>
<evidence type="ECO:0000256" key="4">
    <source>
        <dbReference type="ARBA" id="ARBA00022989"/>
    </source>
</evidence>
<sequence length="258" mass="28115">MSSSTNLVALYTVARREIVRILRIWTQTLIPPVITMTLYFIIFGKLIGSRIGKIEGDFSYMQYIVPGLVMMSIINNSYMNISSSFYGAKFQRSVEEMLVAPMANWAILYGYVIGAVARALVVGALVLVVALFFTSLHVAHPLTALAAVLLGAVIFALAGFINAVFASKFDDIALVPTFVITPLTYLGGVFYSINMLGEPWRAISHANPILYMVNAFRYGILGISDVSVGGAFAVMLMFIAGLTMAALYLLRRGVGLRS</sequence>
<comment type="similarity">
    <text evidence="2 6">Belongs to the ABC-2 integral membrane protein family.</text>
</comment>
<proteinExistence type="inferred from homology"/>
<dbReference type="NCBIfam" id="NF011648">
    <property type="entry name" value="PRK15066.1"/>
    <property type="match status" value="1"/>
</dbReference>
<dbReference type="RefSeq" id="WP_136257743.1">
    <property type="nucleotide sequence ID" value="NZ_MWIO01000016.1"/>
</dbReference>
<dbReference type="PIRSF" id="PIRSF006648">
    <property type="entry name" value="DrrB"/>
    <property type="match status" value="1"/>
</dbReference>
<comment type="subcellular location">
    <subcellularLocation>
        <location evidence="6">Cell inner membrane</location>
        <topology evidence="6">Multi-pass membrane protein</topology>
    </subcellularLocation>
    <subcellularLocation>
        <location evidence="1">Membrane</location>
        <topology evidence="1">Multi-pass membrane protein</topology>
    </subcellularLocation>
</comment>
<gene>
    <name evidence="8" type="ORF">B1991_05660</name>
</gene>
<feature type="transmembrane region" description="Helical" evidence="6">
    <location>
        <begin position="29"/>
        <end position="48"/>
    </location>
</feature>
<evidence type="ECO:0000256" key="2">
    <source>
        <dbReference type="ARBA" id="ARBA00007783"/>
    </source>
</evidence>
<dbReference type="Pfam" id="PF01061">
    <property type="entry name" value="ABC2_membrane"/>
    <property type="match status" value="1"/>
</dbReference>
<keyword evidence="4 6" id="KW-1133">Transmembrane helix</keyword>
<keyword evidence="6" id="KW-0813">Transport</keyword>
<evidence type="ECO:0000313" key="8">
    <source>
        <dbReference type="EMBL" id="THD08379.1"/>
    </source>
</evidence>
<evidence type="ECO:0000256" key="5">
    <source>
        <dbReference type="ARBA" id="ARBA00023136"/>
    </source>
</evidence>
<dbReference type="InterPro" id="IPR000412">
    <property type="entry name" value="ABC_2_transport"/>
</dbReference>
<feature type="transmembrane region" description="Helical" evidence="6">
    <location>
        <begin position="60"/>
        <end position="79"/>
    </location>
</feature>
<dbReference type="OrthoDB" id="9804001at2"/>
<dbReference type="GO" id="GO:0043190">
    <property type="term" value="C:ATP-binding cassette (ABC) transporter complex"/>
    <property type="evidence" value="ECO:0007669"/>
    <property type="project" value="InterPro"/>
</dbReference>